<evidence type="ECO:0000313" key="1">
    <source>
        <dbReference type="EMBL" id="DAE23727.1"/>
    </source>
</evidence>
<sequence>MTIPTPSYMITDDKSTLPHGKSRFTKVLRRYEAC</sequence>
<dbReference type="EMBL" id="BK015758">
    <property type="protein sequence ID" value="DAE23727.1"/>
    <property type="molecule type" value="Genomic_DNA"/>
</dbReference>
<reference evidence="1" key="1">
    <citation type="journal article" date="2021" name="Proc. Natl. Acad. Sci. U.S.A.">
        <title>A Catalog of Tens of Thousands of Viruses from Human Metagenomes Reveals Hidden Associations with Chronic Diseases.</title>
        <authorList>
            <person name="Tisza M.J."/>
            <person name="Buck C.B."/>
        </authorList>
    </citation>
    <scope>NUCLEOTIDE SEQUENCE</scope>
    <source>
        <strain evidence="1">Ctcj91</strain>
    </source>
</reference>
<accession>A0A8S5QWQ7</accession>
<proteinExistence type="predicted"/>
<protein>
    <submittedName>
        <fullName evidence="1">Uncharacterized protein</fullName>
    </submittedName>
</protein>
<organism evidence="1">
    <name type="scientific">Siphoviridae sp. ctcj91</name>
    <dbReference type="NCBI Taxonomy" id="2826395"/>
    <lineage>
        <taxon>Viruses</taxon>
        <taxon>Duplodnaviria</taxon>
        <taxon>Heunggongvirae</taxon>
        <taxon>Uroviricota</taxon>
        <taxon>Caudoviricetes</taxon>
    </lineage>
</organism>
<name>A0A8S5QWQ7_9CAUD</name>